<reference evidence="2 3" key="1">
    <citation type="submission" date="2024-10" db="EMBL/GenBank/DDBJ databases">
        <title>The Natural Products Discovery Center: Release of the First 8490 Sequenced Strains for Exploring Actinobacteria Biosynthetic Diversity.</title>
        <authorList>
            <person name="Kalkreuter E."/>
            <person name="Kautsar S.A."/>
            <person name="Yang D."/>
            <person name="Bader C.D."/>
            <person name="Teijaro C.N."/>
            <person name="Fluegel L."/>
            <person name="Davis C.M."/>
            <person name="Simpson J.R."/>
            <person name="Lauterbach L."/>
            <person name="Steele A.D."/>
            <person name="Gui C."/>
            <person name="Meng S."/>
            <person name="Li G."/>
            <person name="Viehrig K."/>
            <person name="Ye F."/>
            <person name="Su P."/>
            <person name="Kiefer A.F."/>
            <person name="Nichols A."/>
            <person name="Cepeda A.J."/>
            <person name="Yan W."/>
            <person name="Fan B."/>
            <person name="Jiang Y."/>
            <person name="Adhikari A."/>
            <person name="Zheng C.-J."/>
            <person name="Schuster L."/>
            <person name="Cowan T.M."/>
            <person name="Smanski M.J."/>
            <person name="Chevrette M.G."/>
            <person name="De Carvalho L.P.S."/>
            <person name="Shen B."/>
        </authorList>
    </citation>
    <scope>NUCLEOTIDE SEQUENCE [LARGE SCALE GENOMIC DNA]</scope>
    <source>
        <strain evidence="2 3">NPDC051599</strain>
    </source>
</reference>
<feature type="compositionally biased region" description="Basic and acidic residues" evidence="1">
    <location>
        <begin position="69"/>
        <end position="79"/>
    </location>
</feature>
<sequence>MSSSPAPDAETSQKPQDASASSQAATADQSTAEGAVAAWVTAVVKGEPKGACLLMAEAATGSSPARAGTEAKCDGDTPEAQRMEKNIGQLRKSFTPEPPTDDPKVEVARVPATDGKAVVPADKITVDGQRLDKIILSRSTGVKSGQLDVKVQSAKIDEAWYVTDLDLNIG</sequence>
<dbReference type="RefSeq" id="WP_398661959.1">
    <property type="nucleotide sequence ID" value="NZ_JBITDC010000028.1"/>
</dbReference>
<gene>
    <name evidence="2" type="ORF">ACIA8P_43210</name>
</gene>
<evidence type="ECO:0000256" key="1">
    <source>
        <dbReference type="SAM" id="MobiDB-lite"/>
    </source>
</evidence>
<evidence type="ECO:0000313" key="2">
    <source>
        <dbReference type="EMBL" id="MFI5681339.1"/>
    </source>
</evidence>
<comment type="caution">
    <text evidence="2">The sequence shown here is derived from an EMBL/GenBank/DDBJ whole genome shotgun (WGS) entry which is preliminary data.</text>
</comment>
<protein>
    <submittedName>
        <fullName evidence="2">Uncharacterized protein</fullName>
    </submittedName>
</protein>
<dbReference type="EMBL" id="JBITDC010000028">
    <property type="protein sequence ID" value="MFI5681339.1"/>
    <property type="molecule type" value="Genomic_DNA"/>
</dbReference>
<accession>A0ABW7YFY5</accession>
<feature type="compositionally biased region" description="Polar residues" evidence="1">
    <location>
        <begin position="1"/>
        <end position="15"/>
    </location>
</feature>
<feature type="region of interest" description="Disordered" evidence="1">
    <location>
        <begin position="59"/>
        <end position="79"/>
    </location>
</feature>
<keyword evidence="3" id="KW-1185">Reference proteome</keyword>
<feature type="region of interest" description="Disordered" evidence="1">
    <location>
        <begin position="1"/>
        <end position="33"/>
    </location>
</feature>
<evidence type="ECO:0000313" key="3">
    <source>
        <dbReference type="Proteomes" id="UP001612415"/>
    </source>
</evidence>
<proteinExistence type="predicted"/>
<name>A0ABW7YFY5_STRCE</name>
<dbReference type="Proteomes" id="UP001612415">
    <property type="component" value="Unassembled WGS sequence"/>
</dbReference>
<feature type="compositionally biased region" description="Low complexity" evidence="1">
    <location>
        <begin position="16"/>
        <end position="32"/>
    </location>
</feature>
<organism evidence="2 3">
    <name type="scientific">Streptomyces cellulosae</name>
    <dbReference type="NCBI Taxonomy" id="1968"/>
    <lineage>
        <taxon>Bacteria</taxon>
        <taxon>Bacillati</taxon>
        <taxon>Actinomycetota</taxon>
        <taxon>Actinomycetes</taxon>
        <taxon>Kitasatosporales</taxon>
        <taxon>Streptomycetaceae</taxon>
        <taxon>Streptomyces</taxon>
    </lineage>
</organism>